<sequence>MADHSSPLQSDGEDLLQAALSDAFSISDLPRESAVTQTSYSQDSEPKSEAVAESAEGTEGASPPPASAEQHDAWKAEYEANVAQWRRQSAEARERSEAERARWEEVRAREREEARLRPPPEVKEKVESESGWESVSGITESTGHHSVLPGASSARTNIGIQTQHAPENTTPPSNANDSHPSSSAHWDDFPSSMTSSFPSMSFPEASRSHSPEHHHRHPADQTHHVHDSHAPAHTPHSHTRAHEHASASASTTLAVFDGTLSVRTRAWALVSSLTINMFLPFVNGVMLGFGEIFARNVVGWLGWRVPGAAAANVGIRPLADQRKKRAD</sequence>
<feature type="compositionally biased region" description="Polar residues" evidence="1">
    <location>
        <begin position="153"/>
        <end position="184"/>
    </location>
</feature>
<evidence type="ECO:0000256" key="1">
    <source>
        <dbReference type="SAM" id="MobiDB-lite"/>
    </source>
</evidence>
<dbReference type="InterPro" id="IPR013262">
    <property type="entry name" value="OMP_MIM1/TOM13_mt"/>
</dbReference>
<dbReference type="PANTHER" id="PTHR28241">
    <property type="entry name" value="MITOCHONDRIAL IMPORT PROTEIN 1"/>
    <property type="match status" value="1"/>
</dbReference>
<name>W4KDD3_HETIT</name>
<dbReference type="eggNOG" id="ENOG502SBHA">
    <property type="taxonomic scope" value="Eukaryota"/>
</dbReference>
<dbReference type="OrthoDB" id="5529571at2759"/>
<feature type="compositionally biased region" description="Basic and acidic residues" evidence="1">
    <location>
        <begin position="88"/>
        <end position="128"/>
    </location>
</feature>
<dbReference type="Pfam" id="PF08219">
    <property type="entry name" value="TOM13"/>
    <property type="match status" value="1"/>
</dbReference>
<protein>
    <submittedName>
        <fullName evidence="2">Uncharacterized protein</fullName>
    </submittedName>
</protein>
<proteinExistence type="predicted"/>
<organism evidence="2 3">
    <name type="scientific">Heterobasidion irregulare (strain TC 32-1)</name>
    <dbReference type="NCBI Taxonomy" id="747525"/>
    <lineage>
        <taxon>Eukaryota</taxon>
        <taxon>Fungi</taxon>
        <taxon>Dikarya</taxon>
        <taxon>Basidiomycota</taxon>
        <taxon>Agaricomycotina</taxon>
        <taxon>Agaricomycetes</taxon>
        <taxon>Russulales</taxon>
        <taxon>Bondarzewiaceae</taxon>
        <taxon>Heterobasidion</taxon>
        <taxon>Heterobasidion annosum species complex</taxon>
    </lineage>
</organism>
<feature type="compositionally biased region" description="Polar residues" evidence="1">
    <location>
        <begin position="34"/>
        <end position="43"/>
    </location>
</feature>
<dbReference type="AlphaFoldDB" id="W4KDD3"/>
<dbReference type="GO" id="GO:0045040">
    <property type="term" value="P:protein insertion into mitochondrial outer membrane"/>
    <property type="evidence" value="ECO:0007669"/>
    <property type="project" value="TreeGrafter"/>
</dbReference>
<gene>
    <name evidence="2" type="ORF">HETIRDRAFT_426508</name>
</gene>
<dbReference type="GO" id="GO:0070096">
    <property type="term" value="P:mitochondrial outer membrane translocase complex assembly"/>
    <property type="evidence" value="ECO:0007669"/>
    <property type="project" value="TreeGrafter"/>
</dbReference>
<feature type="compositionally biased region" description="Basic and acidic residues" evidence="1">
    <location>
        <begin position="69"/>
        <end position="78"/>
    </location>
</feature>
<dbReference type="RefSeq" id="XP_009545385.1">
    <property type="nucleotide sequence ID" value="XM_009547090.1"/>
</dbReference>
<dbReference type="PANTHER" id="PTHR28241:SF1">
    <property type="entry name" value="MITOCHONDRIAL IMPORT PROTEIN 1"/>
    <property type="match status" value="1"/>
</dbReference>
<keyword evidence="3" id="KW-1185">Reference proteome</keyword>
<reference evidence="2 3" key="1">
    <citation type="journal article" date="2012" name="New Phytol.">
        <title>Insight into trade-off between wood decay and parasitism from the genome of a fungal forest pathogen.</title>
        <authorList>
            <person name="Olson A."/>
            <person name="Aerts A."/>
            <person name="Asiegbu F."/>
            <person name="Belbahri L."/>
            <person name="Bouzid O."/>
            <person name="Broberg A."/>
            <person name="Canback B."/>
            <person name="Coutinho P.M."/>
            <person name="Cullen D."/>
            <person name="Dalman K."/>
            <person name="Deflorio G."/>
            <person name="van Diepen L.T."/>
            <person name="Dunand C."/>
            <person name="Duplessis S."/>
            <person name="Durling M."/>
            <person name="Gonthier P."/>
            <person name="Grimwood J."/>
            <person name="Fossdal C.G."/>
            <person name="Hansson D."/>
            <person name="Henrissat B."/>
            <person name="Hietala A."/>
            <person name="Himmelstrand K."/>
            <person name="Hoffmeister D."/>
            <person name="Hogberg N."/>
            <person name="James T.Y."/>
            <person name="Karlsson M."/>
            <person name="Kohler A."/>
            <person name="Kues U."/>
            <person name="Lee Y.H."/>
            <person name="Lin Y.C."/>
            <person name="Lind M."/>
            <person name="Lindquist E."/>
            <person name="Lombard V."/>
            <person name="Lucas S."/>
            <person name="Lunden K."/>
            <person name="Morin E."/>
            <person name="Murat C."/>
            <person name="Park J."/>
            <person name="Raffaello T."/>
            <person name="Rouze P."/>
            <person name="Salamov A."/>
            <person name="Schmutz J."/>
            <person name="Solheim H."/>
            <person name="Stahlberg J."/>
            <person name="Velez H."/>
            <person name="de Vries R.P."/>
            <person name="Wiebenga A."/>
            <person name="Woodward S."/>
            <person name="Yakovlev I."/>
            <person name="Garbelotto M."/>
            <person name="Martin F."/>
            <person name="Grigoriev I.V."/>
            <person name="Stenlid J."/>
        </authorList>
    </citation>
    <scope>NUCLEOTIDE SEQUENCE [LARGE SCALE GENOMIC DNA]</scope>
    <source>
        <strain evidence="2 3">TC 32-1</strain>
    </source>
</reference>
<feature type="compositionally biased region" description="Low complexity" evidence="1">
    <location>
        <begin position="189"/>
        <end position="205"/>
    </location>
</feature>
<evidence type="ECO:0000313" key="3">
    <source>
        <dbReference type="Proteomes" id="UP000030671"/>
    </source>
</evidence>
<dbReference type="KEGG" id="hir:HETIRDRAFT_426508"/>
<dbReference type="Proteomes" id="UP000030671">
    <property type="component" value="Unassembled WGS sequence"/>
</dbReference>
<evidence type="ECO:0000313" key="2">
    <source>
        <dbReference type="EMBL" id="ETW83101.1"/>
    </source>
</evidence>
<dbReference type="EMBL" id="KI925457">
    <property type="protein sequence ID" value="ETW83101.1"/>
    <property type="molecule type" value="Genomic_DNA"/>
</dbReference>
<dbReference type="HOGENOM" id="CLU_078285_0_0_1"/>
<dbReference type="GeneID" id="20674120"/>
<feature type="compositionally biased region" description="Basic and acidic residues" evidence="1">
    <location>
        <begin position="218"/>
        <end position="230"/>
    </location>
</feature>
<dbReference type="InParanoid" id="W4KDD3"/>
<feature type="region of interest" description="Disordered" evidence="1">
    <location>
        <begin position="26"/>
        <end position="246"/>
    </location>
</feature>
<dbReference type="GO" id="GO:0005741">
    <property type="term" value="C:mitochondrial outer membrane"/>
    <property type="evidence" value="ECO:0007669"/>
    <property type="project" value="InterPro"/>
</dbReference>
<accession>W4KDD3</accession>